<feature type="transmembrane region" description="Helical" evidence="12">
    <location>
        <begin position="20"/>
        <end position="42"/>
    </location>
</feature>
<evidence type="ECO:0000256" key="9">
    <source>
        <dbReference type="ARBA" id="ARBA00022748"/>
    </source>
</evidence>
<evidence type="ECO:0000256" key="7">
    <source>
        <dbReference type="ARBA" id="ARBA00022519"/>
    </source>
</evidence>
<dbReference type="PANTHER" id="PTHR37531:SF1">
    <property type="entry name" value="HEME EXPORTER PROTEIN D"/>
    <property type="match status" value="1"/>
</dbReference>
<evidence type="ECO:0000256" key="2">
    <source>
        <dbReference type="ARBA" id="ARBA00004377"/>
    </source>
</evidence>
<comment type="similarity">
    <text evidence="3 12">Belongs to the CcmD/CycX/HelD family.</text>
</comment>
<comment type="function">
    <text evidence="1 12">Required for the export of heme to the periplasm for the biogenesis of c-type cytochromes.</text>
</comment>
<dbReference type="PANTHER" id="PTHR37531">
    <property type="entry name" value="HEME EXPORTER PROTEIN D"/>
    <property type="match status" value="1"/>
</dbReference>
<name>A0A4R3Z3I5_9GAMM</name>
<dbReference type="GO" id="GO:0015886">
    <property type="term" value="P:heme transport"/>
    <property type="evidence" value="ECO:0007669"/>
    <property type="project" value="InterPro"/>
</dbReference>
<dbReference type="GO" id="GO:1903607">
    <property type="term" value="P:cytochrome c biosynthetic process"/>
    <property type="evidence" value="ECO:0007669"/>
    <property type="project" value="TreeGrafter"/>
</dbReference>
<reference evidence="14 15" key="1">
    <citation type="submission" date="2019-03" db="EMBL/GenBank/DDBJ databases">
        <title>Genomic Encyclopedia of Type Strains, Phase IV (KMG-IV): sequencing the most valuable type-strain genomes for metagenomic binning, comparative biology and taxonomic classification.</title>
        <authorList>
            <person name="Goeker M."/>
        </authorList>
    </citation>
    <scope>NUCLEOTIDE SEQUENCE [LARGE SCALE GENOMIC DNA]</scope>
    <source>
        <strain evidence="14 15">DSM 19580</strain>
    </source>
</reference>
<protein>
    <recommendedName>
        <fullName evidence="4 12">Heme exporter protein D</fullName>
    </recommendedName>
</protein>
<dbReference type="GO" id="GO:0005886">
    <property type="term" value="C:plasma membrane"/>
    <property type="evidence" value="ECO:0007669"/>
    <property type="project" value="UniProtKB-SubCell"/>
</dbReference>
<evidence type="ECO:0000256" key="10">
    <source>
        <dbReference type="ARBA" id="ARBA00022989"/>
    </source>
</evidence>
<sequence>MTPAFTSWTAFFAMGGYAFYIWLATAAALLSLLGLVVHTCWYHRHLLQEIQREAGRAERMGRRKAAADVSDGSADRRSKAQ</sequence>
<keyword evidence="10 12" id="KW-1133">Transmembrane helix</keyword>
<organism evidence="14 15">
    <name type="scientific">Biostraticola tofi</name>
    <dbReference type="NCBI Taxonomy" id="466109"/>
    <lineage>
        <taxon>Bacteria</taxon>
        <taxon>Pseudomonadati</taxon>
        <taxon>Pseudomonadota</taxon>
        <taxon>Gammaproteobacteria</taxon>
        <taxon>Enterobacterales</taxon>
        <taxon>Bruguierivoracaceae</taxon>
        <taxon>Biostraticola</taxon>
    </lineage>
</organism>
<evidence type="ECO:0000256" key="6">
    <source>
        <dbReference type="ARBA" id="ARBA00022475"/>
    </source>
</evidence>
<dbReference type="AlphaFoldDB" id="A0A4R3Z3I5"/>
<keyword evidence="15" id="KW-1185">Reference proteome</keyword>
<evidence type="ECO:0000256" key="11">
    <source>
        <dbReference type="ARBA" id="ARBA00023136"/>
    </source>
</evidence>
<evidence type="ECO:0000313" key="15">
    <source>
        <dbReference type="Proteomes" id="UP000295719"/>
    </source>
</evidence>
<evidence type="ECO:0000256" key="1">
    <source>
        <dbReference type="ARBA" id="ARBA00002442"/>
    </source>
</evidence>
<evidence type="ECO:0000256" key="8">
    <source>
        <dbReference type="ARBA" id="ARBA00022692"/>
    </source>
</evidence>
<comment type="subcellular location">
    <subcellularLocation>
        <location evidence="2 12">Cell inner membrane</location>
        <topology evidence="2 12">Single-pass membrane protein</topology>
    </subcellularLocation>
</comment>
<keyword evidence="7 12" id="KW-0997">Cell inner membrane</keyword>
<comment type="caution">
    <text evidence="14">The sequence shown here is derived from an EMBL/GenBank/DDBJ whole genome shotgun (WGS) entry which is preliminary data.</text>
</comment>
<evidence type="ECO:0000256" key="5">
    <source>
        <dbReference type="ARBA" id="ARBA00022448"/>
    </source>
</evidence>
<evidence type="ECO:0000256" key="4">
    <source>
        <dbReference type="ARBA" id="ARBA00016461"/>
    </source>
</evidence>
<evidence type="ECO:0000256" key="12">
    <source>
        <dbReference type="RuleBase" id="RU363101"/>
    </source>
</evidence>
<keyword evidence="8 12" id="KW-0812">Transmembrane</keyword>
<dbReference type="GO" id="GO:0017004">
    <property type="term" value="P:cytochrome complex assembly"/>
    <property type="evidence" value="ECO:0007669"/>
    <property type="project" value="UniProtKB-KW"/>
</dbReference>
<evidence type="ECO:0000256" key="3">
    <source>
        <dbReference type="ARBA" id="ARBA00008741"/>
    </source>
</evidence>
<accession>A0A4R3Z3I5</accession>
<proteinExistence type="inferred from homology"/>
<keyword evidence="9 12" id="KW-0201">Cytochrome c-type biogenesis</keyword>
<dbReference type="InterPro" id="IPR052075">
    <property type="entry name" value="Heme_exporter_D"/>
</dbReference>
<keyword evidence="5 12" id="KW-0813">Transport</keyword>
<dbReference type="InterPro" id="IPR007078">
    <property type="entry name" value="Haem_export_protD_CcmD"/>
</dbReference>
<dbReference type="Proteomes" id="UP000295719">
    <property type="component" value="Unassembled WGS sequence"/>
</dbReference>
<dbReference type="NCBIfam" id="TIGR03141">
    <property type="entry name" value="cytochro_ccmD"/>
    <property type="match status" value="1"/>
</dbReference>
<evidence type="ECO:0000256" key="13">
    <source>
        <dbReference type="SAM" id="MobiDB-lite"/>
    </source>
</evidence>
<dbReference type="EMBL" id="SMCR01000001">
    <property type="protein sequence ID" value="TCW00372.1"/>
    <property type="molecule type" value="Genomic_DNA"/>
</dbReference>
<dbReference type="RefSeq" id="WP_131863934.1">
    <property type="nucleotide sequence ID" value="NZ_SMCR01000001.1"/>
</dbReference>
<keyword evidence="11 12" id="KW-0472">Membrane</keyword>
<keyword evidence="6 12" id="KW-1003">Cell membrane</keyword>
<dbReference type="Pfam" id="PF04995">
    <property type="entry name" value="CcmD"/>
    <property type="match status" value="1"/>
</dbReference>
<evidence type="ECO:0000313" key="14">
    <source>
        <dbReference type="EMBL" id="TCW00372.1"/>
    </source>
</evidence>
<feature type="region of interest" description="Disordered" evidence="13">
    <location>
        <begin position="55"/>
        <end position="81"/>
    </location>
</feature>
<gene>
    <name evidence="14" type="ORF">EDC52_101721</name>
</gene>